<accession>A0A8E2JEK3</accession>
<feature type="domain" description="SH3" evidence="9">
    <location>
        <begin position="8"/>
        <end position="89"/>
    </location>
</feature>
<evidence type="ECO:0000256" key="7">
    <source>
        <dbReference type="PROSITE-ProRule" id="PRU00983"/>
    </source>
</evidence>
<feature type="compositionally biased region" description="Polar residues" evidence="8">
    <location>
        <begin position="448"/>
        <end position="475"/>
    </location>
</feature>
<dbReference type="Gene3D" id="1.25.40.410">
    <property type="match status" value="1"/>
</dbReference>
<dbReference type="SMART" id="SM00326">
    <property type="entry name" value="SH3"/>
    <property type="match status" value="1"/>
</dbReference>
<dbReference type="InterPro" id="IPR001452">
    <property type="entry name" value="SH3_domain"/>
</dbReference>
<keyword evidence="3" id="KW-0963">Cytoplasm</keyword>
<dbReference type="Gene3D" id="2.30.30.40">
    <property type="entry name" value="SH3 Domains"/>
    <property type="match status" value="1"/>
</dbReference>
<feature type="domain" description="C2 DOCK-type" evidence="10">
    <location>
        <begin position="644"/>
        <end position="820"/>
    </location>
</feature>
<keyword evidence="5" id="KW-0344">Guanine-nucleotide releasing factor</keyword>
<reference evidence="12 13" key="1">
    <citation type="journal article" date="2016" name="Nat. Commun.">
        <title>Ectomycorrhizal ecology is imprinted in the genome of the dominant symbiotic fungus Cenococcum geophilum.</title>
        <authorList>
            <consortium name="DOE Joint Genome Institute"/>
            <person name="Peter M."/>
            <person name="Kohler A."/>
            <person name="Ohm R.A."/>
            <person name="Kuo A."/>
            <person name="Krutzmann J."/>
            <person name="Morin E."/>
            <person name="Arend M."/>
            <person name="Barry K.W."/>
            <person name="Binder M."/>
            <person name="Choi C."/>
            <person name="Clum A."/>
            <person name="Copeland A."/>
            <person name="Grisel N."/>
            <person name="Haridas S."/>
            <person name="Kipfer T."/>
            <person name="LaButti K."/>
            <person name="Lindquist E."/>
            <person name="Lipzen A."/>
            <person name="Maire R."/>
            <person name="Meier B."/>
            <person name="Mihaltcheva S."/>
            <person name="Molinier V."/>
            <person name="Murat C."/>
            <person name="Poggeler S."/>
            <person name="Quandt C.A."/>
            <person name="Sperisen C."/>
            <person name="Tritt A."/>
            <person name="Tisserant E."/>
            <person name="Crous P.W."/>
            <person name="Henrissat B."/>
            <person name="Nehls U."/>
            <person name="Egli S."/>
            <person name="Spatafora J.W."/>
            <person name="Grigoriev I.V."/>
            <person name="Martin F.M."/>
        </authorList>
    </citation>
    <scope>NUCLEOTIDE SEQUENCE [LARGE SCALE GENOMIC DNA]</scope>
    <source>
        <strain evidence="12 13">CBS 459.81</strain>
    </source>
</reference>
<dbReference type="GO" id="GO:0005886">
    <property type="term" value="C:plasma membrane"/>
    <property type="evidence" value="ECO:0007669"/>
    <property type="project" value="TreeGrafter"/>
</dbReference>
<feature type="region of interest" description="Disordered" evidence="8">
    <location>
        <begin position="448"/>
        <end position="477"/>
    </location>
</feature>
<dbReference type="PANTHER" id="PTHR45653">
    <property type="entry name" value="DEDICATOR OF CYTOKINESIS"/>
    <property type="match status" value="1"/>
</dbReference>
<dbReference type="CDD" id="cd11684">
    <property type="entry name" value="DHR2_DOCK"/>
    <property type="match status" value="1"/>
</dbReference>
<feature type="domain" description="DOCKER" evidence="11">
    <location>
        <begin position="1468"/>
        <end position="1879"/>
    </location>
</feature>
<keyword evidence="2 6" id="KW-0728">SH3 domain</keyword>
<dbReference type="GO" id="GO:0005085">
    <property type="term" value="F:guanyl-nucleotide exchange factor activity"/>
    <property type="evidence" value="ECO:0007669"/>
    <property type="project" value="UniProtKB-KW"/>
</dbReference>
<feature type="compositionally biased region" description="Basic and acidic residues" evidence="8">
    <location>
        <begin position="518"/>
        <end position="534"/>
    </location>
</feature>
<dbReference type="Pfam" id="PF14429">
    <property type="entry name" value="DOCK-C2"/>
    <property type="match status" value="1"/>
</dbReference>
<feature type="region of interest" description="Disordered" evidence="8">
    <location>
        <begin position="197"/>
        <end position="216"/>
    </location>
</feature>
<proteinExistence type="inferred from homology"/>
<dbReference type="Pfam" id="PF06920">
    <property type="entry name" value="DHR-2_Lobe_A"/>
    <property type="match status" value="1"/>
</dbReference>
<dbReference type="GO" id="GO:0005737">
    <property type="term" value="C:cytoplasm"/>
    <property type="evidence" value="ECO:0007669"/>
    <property type="project" value="UniProtKB-SubCell"/>
</dbReference>
<feature type="region of interest" description="Disordered" evidence="8">
    <location>
        <begin position="490"/>
        <end position="534"/>
    </location>
</feature>
<keyword evidence="4" id="KW-0597">Phosphoprotein</keyword>
<evidence type="ECO:0000313" key="13">
    <source>
        <dbReference type="Proteomes" id="UP000250266"/>
    </source>
</evidence>
<evidence type="ECO:0000256" key="3">
    <source>
        <dbReference type="ARBA" id="ARBA00022490"/>
    </source>
</evidence>
<dbReference type="Gene3D" id="2.60.40.150">
    <property type="entry name" value="C2 domain"/>
    <property type="match status" value="1"/>
</dbReference>
<dbReference type="EMBL" id="KV744994">
    <property type="protein sequence ID" value="OCK79649.1"/>
    <property type="molecule type" value="Genomic_DNA"/>
</dbReference>
<feature type="compositionally biased region" description="Acidic residues" evidence="8">
    <location>
        <begin position="1806"/>
        <end position="1816"/>
    </location>
</feature>
<evidence type="ECO:0000256" key="6">
    <source>
        <dbReference type="PROSITE-ProRule" id="PRU00192"/>
    </source>
</evidence>
<dbReference type="Pfam" id="PF16172">
    <property type="entry name" value="DOCK_N"/>
    <property type="match status" value="1"/>
</dbReference>
<evidence type="ECO:0000256" key="8">
    <source>
        <dbReference type="SAM" id="MobiDB-lite"/>
    </source>
</evidence>
<name>A0A8E2JEK3_9PEZI</name>
<dbReference type="Proteomes" id="UP000250266">
    <property type="component" value="Unassembled WGS sequence"/>
</dbReference>
<gene>
    <name evidence="12" type="ORF">K432DRAFT_426341</name>
</gene>
<organism evidence="12 13">
    <name type="scientific">Lepidopterella palustris CBS 459.81</name>
    <dbReference type="NCBI Taxonomy" id="1314670"/>
    <lineage>
        <taxon>Eukaryota</taxon>
        <taxon>Fungi</taxon>
        <taxon>Dikarya</taxon>
        <taxon>Ascomycota</taxon>
        <taxon>Pezizomycotina</taxon>
        <taxon>Dothideomycetes</taxon>
        <taxon>Pleosporomycetidae</taxon>
        <taxon>Mytilinidiales</taxon>
        <taxon>Argynnaceae</taxon>
        <taxon>Lepidopterella</taxon>
    </lineage>
</organism>
<feature type="region of interest" description="Disordered" evidence="8">
    <location>
        <begin position="1792"/>
        <end position="1816"/>
    </location>
</feature>
<evidence type="ECO:0000259" key="10">
    <source>
        <dbReference type="PROSITE" id="PS51650"/>
    </source>
</evidence>
<dbReference type="InterPro" id="IPR042455">
    <property type="entry name" value="DOCK_N_sub1"/>
</dbReference>
<dbReference type="Gene3D" id="1.20.1270.350">
    <property type="entry name" value="Dedicator of cytokinesis N-terminal subdomain"/>
    <property type="match status" value="1"/>
</dbReference>
<feature type="compositionally biased region" description="Low complexity" evidence="8">
    <location>
        <begin position="1993"/>
        <end position="2008"/>
    </location>
</feature>
<comment type="subcellular location">
    <subcellularLocation>
        <location evidence="1">Cytoplasm</location>
    </subcellularLocation>
</comment>
<evidence type="ECO:0000256" key="1">
    <source>
        <dbReference type="ARBA" id="ARBA00004496"/>
    </source>
</evidence>
<protein>
    <submittedName>
        <fullName evidence="12">Uncharacterized protein</fullName>
    </submittedName>
</protein>
<dbReference type="InterPro" id="IPR035892">
    <property type="entry name" value="C2_domain_sf"/>
</dbReference>
<dbReference type="InterPro" id="IPR036028">
    <property type="entry name" value="SH3-like_dom_sf"/>
</dbReference>
<evidence type="ECO:0000256" key="4">
    <source>
        <dbReference type="ARBA" id="ARBA00022553"/>
    </source>
</evidence>
<dbReference type="CDD" id="cd08679">
    <property type="entry name" value="C2_DOCK180_related"/>
    <property type="match status" value="1"/>
</dbReference>
<dbReference type="InterPro" id="IPR026791">
    <property type="entry name" value="DOCK"/>
</dbReference>
<dbReference type="Pfam" id="PF23554">
    <property type="entry name" value="TPR_DOCK"/>
    <property type="match status" value="1"/>
</dbReference>
<sequence length="2064" mass="229827">MPGWRPLPRIAFAICVYPFQPSSPADLPLEIGDELYIIEQGGRDGSWYRGYLVAPPSLLAGLTSVKGQTLEARVFSGIFPRCCVEVREVLGDGKTPGRNSEVAEKLPSSPGESPGEHHTNGIITPTESTGAISITGKGNALRTKPTTKPESISILPSVASRPLSRRRSNKKRAGSYASQWTARSDHLQQLMLPLSPISVSSRDPNTPRPPAPVPMLKIGDETPTSTQEPLVDEIASCLREWHSTKLHELLLARRYNTLDKMSALVQRLDTARRQLLHKVLTAQELRKVRELTVWDLVAGNKMLSGEVIVRSPSQRGRILTGDDSAIEITRLQSMMSLLDERPAHHIDEHNLHHLFVSIRQIVGDFSQTAAQVSMHLCLKIPGSAPKPLSEVYSIDLSAREGGPAALSAERLKALFVDLSSTDIGEGAGSGSSLFLVFKLLSNETYRGVTSLSSSGAPRESTSSQNAPQLQQSQYGSIKGGRRSIMFGHKARKDSEAINVNADNRPDSVDSNRGQTPDGRPESGKPRTSSRDQKTLKRTVAVGLLRVDSLMKSQSETEQTVPLWAPSGPFDEVEENDEWDSLLTELYPNPNGKYKKHSLVSQLNVHTKAFAHPDAESLIEKTPTLLHNIKQTRKIGFSGAPTKPRSDIYLTLVEPFLPRNAFLSHPKSGTVPLALHSAMANLQLTIEVRKSTGERIDGCIYPSCNSTGHTAWRTTAVERGEGWNLTIRLAISPEDVPGSHIVMSIADAPGFPFALCWMPLWTQDAFVRDGDHSLALYKYDEYTSSMIAGRGAYLALPWTSKRKDESVTGPMAALQLRTYLCSTKYSQDPNLIGLLKWRDQASGELVALLKRFVFVPEIEIVKLLNEVFDALFEILVEYAGSDEYEDLVFNALVIVLGIVHDRRFNLGPLVDQYAETRFKYPFATSCLVRSYTRLLANPVDPESSRRLRATFKVGGHILKFIMNARLQQKEKEAGIGITSREPTFTKDLQNIFKCLEALMSNPAPILIGTKTIVVQHFHTWLPELSPSMSSTEILKLATSFIDSCAAAQGKLVLYKLVLIIHFAQVEAFKSPDTRRLLLTNTVRWLAPHWGKINTVTDQWKDQVRLCCSVVASQVEELGQEACEYIPKLVDSYRAIQTTPQSSKSSLSLLFPTSYPFPSRPTTTAAVFDEALIEISAVLAAMSSLPTIIHLDWPKTDIADFLFSALQVYISILDGEAFPSSWLSVHIYHHKATMRTLEKLASILIDSFLPHPDEADLFNTELWRAFFDALLKLVGSDALALETFPEQKRRAVWKIAGDVRELGADLLRRSWEAIGWETSSEDRKQYGLEKMGGFQVQYVPGLVAPIVELCLSVHEGLRSVAIEVLQTMIVSEWTLSQDLALIQAEMIECLDRLFKSKHLTESILQKLFIGELIDLFEPLAQEPNDPLFLAVKNLITTIDELLDLLVAVHSTEATGEVFHIMDTLHLMEFLKDMQKEDIYIRYVHQLVDLQADAQNYTEAGLALRLHAELYEWDPTTAVEALREPSFPSQTSFERKEQLYFQMIKYYEDGLSWDNALGTYMELATQYEHNIFDFSKLARTQRAMATIYESISKGERQNPRYFRVVYKGLGFPVGLRDKQFIFEGSPNDRLATFTDRMQQQHPSAQILSAGAEEDVEGQYLQIYPVSAQKDLLHPIYQRAKVAQPIRDYYLLSRPSQFTSTSRRQGGDAGIKEQTVEKTVYSTAEAFPTILRRSEIVSVGTVALTPLQTAIERTARKSAELMTLEKRVADGEDSVFTSLTQELMVAVDSMSETSVANYHDLLPKPRDSTELDPEEEEEEQPANLLENALKVALMDYALAVKRCLALYSRPAHQATKADLTQRFEMTFASELAALSPGSHGPLMRSPTTSWLVASTPSLVTSPAAAPATHVNGSQTNPLPEIRPGRHEKNRLSLTFLKHGSVNDNREGRNPTKAALEDAENESNDASSRSRSKDTGKHRLSFLHHTSTNDSAPPAIVQSKSQTFSQTQSQRSQSSERRPETSKSEQSSNQSFGDKMGSSVRKRFSLLHIGKKASKNSVKGRLDETLAEE</sequence>
<feature type="region of interest" description="Disordered" evidence="8">
    <location>
        <begin position="2045"/>
        <end position="2064"/>
    </location>
</feature>
<dbReference type="InterPro" id="IPR056372">
    <property type="entry name" value="TPR_DOCK"/>
</dbReference>
<dbReference type="OrthoDB" id="18896at2759"/>
<evidence type="ECO:0000259" key="9">
    <source>
        <dbReference type="PROSITE" id="PS50002"/>
    </source>
</evidence>
<comment type="similarity">
    <text evidence="7">Belongs to the DOCK family.</text>
</comment>
<feature type="compositionally biased region" description="Basic residues" evidence="8">
    <location>
        <begin position="163"/>
        <end position="173"/>
    </location>
</feature>
<feature type="compositionally biased region" description="Polar residues" evidence="8">
    <location>
        <begin position="121"/>
        <end position="132"/>
    </location>
</feature>
<dbReference type="InterPro" id="IPR027007">
    <property type="entry name" value="C2_DOCK-type_domain"/>
</dbReference>
<dbReference type="InterPro" id="IPR046769">
    <property type="entry name" value="DOCKER_Lobe_A"/>
</dbReference>
<keyword evidence="13" id="KW-1185">Reference proteome</keyword>
<dbReference type="GO" id="GO:0007264">
    <property type="term" value="P:small GTPase-mediated signal transduction"/>
    <property type="evidence" value="ECO:0007669"/>
    <property type="project" value="InterPro"/>
</dbReference>
<feature type="region of interest" description="Disordered" evidence="8">
    <location>
        <begin position="93"/>
        <end position="180"/>
    </location>
</feature>
<dbReference type="PROSITE" id="PS50002">
    <property type="entry name" value="SH3"/>
    <property type="match status" value="1"/>
</dbReference>
<feature type="compositionally biased region" description="Basic and acidic residues" evidence="8">
    <location>
        <begin position="2009"/>
        <end position="2018"/>
    </location>
</feature>
<evidence type="ECO:0000256" key="5">
    <source>
        <dbReference type="ARBA" id="ARBA00022658"/>
    </source>
</evidence>
<dbReference type="InterPro" id="IPR032376">
    <property type="entry name" value="DOCK_N"/>
</dbReference>
<dbReference type="SUPFAM" id="SSF50044">
    <property type="entry name" value="SH3-domain"/>
    <property type="match status" value="1"/>
</dbReference>
<feature type="compositionally biased region" description="Basic and acidic residues" evidence="8">
    <location>
        <begin position="2055"/>
        <end position="2064"/>
    </location>
</feature>
<dbReference type="InterPro" id="IPR043161">
    <property type="entry name" value="DOCK_C_lobe_A"/>
</dbReference>
<dbReference type="GO" id="GO:0031267">
    <property type="term" value="F:small GTPase binding"/>
    <property type="evidence" value="ECO:0007669"/>
    <property type="project" value="TreeGrafter"/>
</dbReference>
<dbReference type="PROSITE" id="PS51650">
    <property type="entry name" value="C2_DOCK"/>
    <property type="match status" value="1"/>
</dbReference>
<dbReference type="InterPro" id="IPR027357">
    <property type="entry name" value="DOCKER_dom"/>
</dbReference>
<evidence type="ECO:0000256" key="2">
    <source>
        <dbReference type="ARBA" id="ARBA00022443"/>
    </source>
</evidence>
<evidence type="ECO:0000313" key="12">
    <source>
        <dbReference type="EMBL" id="OCK79649.1"/>
    </source>
</evidence>
<evidence type="ECO:0000259" key="11">
    <source>
        <dbReference type="PROSITE" id="PS51651"/>
    </source>
</evidence>
<feature type="region of interest" description="Disordered" evidence="8">
    <location>
        <begin position="1898"/>
        <end position="2034"/>
    </location>
</feature>
<dbReference type="PANTHER" id="PTHR45653:SF10">
    <property type="entry name" value="MYOBLAST CITY, ISOFORM B"/>
    <property type="match status" value="1"/>
</dbReference>
<dbReference type="PROSITE" id="PS51651">
    <property type="entry name" value="DOCKER"/>
    <property type="match status" value="1"/>
</dbReference>